<dbReference type="AlphaFoldDB" id="A0A8X7BKS1"/>
<sequence>MTTAELTTLSPNYHTIRTGGYLSYRQIERASLPTRQVFSGTGLELMTRQPRSGTLPLGYYGRPGADKLF</sequence>
<keyword evidence="2" id="KW-1185">Reference proteome</keyword>
<evidence type="ECO:0000313" key="1">
    <source>
        <dbReference type="EMBL" id="GFY34860.1"/>
    </source>
</evidence>
<protein>
    <submittedName>
        <fullName evidence="1">Uncharacterized protein</fullName>
    </submittedName>
</protein>
<reference evidence="1" key="1">
    <citation type="submission" date="2020-08" db="EMBL/GenBank/DDBJ databases">
        <title>Multicomponent nature underlies the extraordinary mechanical properties of spider dragline silk.</title>
        <authorList>
            <person name="Kono N."/>
            <person name="Nakamura H."/>
            <person name="Mori M."/>
            <person name="Yoshida Y."/>
            <person name="Ohtoshi R."/>
            <person name="Malay A.D."/>
            <person name="Moran D.A.P."/>
            <person name="Tomita M."/>
            <person name="Numata K."/>
            <person name="Arakawa K."/>
        </authorList>
    </citation>
    <scope>NUCLEOTIDE SEQUENCE</scope>
</reference>
<evidence type="ECO:0000313" key="2">
    <source>
        <dbReference type="Proteomes" id="UP000887159"/>
    </source>
</evidence>
<name>A0A8X7BKS1_TRICX</name>
<dbReference type="EMBL" id="BMAU01021429">
    <property type="protein sequence ID" value="GFY34860.1"/>
    <property type="molecule type" value="Genomic_DNA"/>
</dbReference>
<dbReference type="Proteomes" id="UP000887159">
    <property type="component" value="Unassembled WGS sequence"/>
</dbReference>
<organism evidence="1 2">
    <name type="scientific">Trichonephila clavipes</name>
    <name type="common">Golden silk orbweaver</name>
    <name type="synonym">Nephila clavipes</name>
    <dbReference type="NCBI Taxonomy" id="2585209"/>
    <lineage>
        <taxon>Eukaryota</taxon>
        <taxon>Metazoa</taxon>
        <taxon>Ecdysozoa</taxon>
        <taxon>Arthropoda</taxon>
        <taxon>Chelicerata</taxon>
        <taxon>Arachnida</taxon>
        <taxon>Araneae</taxon>
        <taxon>Araneomorphae</taxon>
        <taxon>Entelegynae</taxon>
        <taxon>Araneoidea</taxon>
        <taxon>Nephilidae</taxon>
        <taxon>Trichonephila</taxon>
    </lineage>
</organism>
<comment type="caution">
    <text evidence="1">The sequence shown here is derived from an EMBL/GenBank/DDBJ whole genome shotgun (WGS) entry which is preliminary data.</text>
</comment>
<accession>A0A8X7BKS1</accession>
<gene>
    <name evidence="1" type="ORF">TNCV_154331</name>
</gene>
<proteinExistence type="predicted"/>